<organism evidence="1 2">
    <name type="scientific">Brachionus plicatilis</name>
    <name type="common">Marine rotifer</name>
    <name type="synonym">Brachionus muelleri</name>
    <dbReference type="NCBI Taxonomy" id="10195"/>
    <lineage>
        <taxon>Eukaryota</taxon>
        <taxon>Metazoa</taxon>
        <taxon>Spiralia</taxon>
        <taxon>Gnathifera</taxon>
        <taxon>Rotifera</taxon>
        <taxon>Eurotatoria</taxon>
        <taxon>Monogononta</taxon>
        <taxon>Pseudotrocha</taxon>
        <taxon>Ploima</taxon>
        <taxon>Brachionidae</taxon>
        <taxon>Brachionus</taxon>
    </lineage>
</organism>
<protein>
    <submittedName>
        <fullName evidence="1">Uncharacterized protein</fullName>
    </submittedName>
</protein>
<dbReference type="EMBL" id="REGN01006530">
    <property type="protein sequence ID" value="RNA09156.1"/>
    <property type="molecule type" value="Genomic_DNA"/>
</dbReference>
<evidence type="ECO:0000313" key="1">
    <source>
        <dbReference type="EMBL" id="RNA09156.1"/>
    </source>
</evidence>
<name>A0A3M7QCK9_BRAPC</name>
<reference evidence="1 2" key="1">
    <citation type="journal article" date="2018" name="Sci. Rep.">
        <title>Genomic signatures of local adaptation to the degree of environmental predictability in rotifers.</title>
        <authorList>
            <person name="Franch-Gras L."/>
            <person name="Hahn C."/>
            <person name="Garcia-Roger E.M."/>
            <person name="Carmona M.J."/>
            <person name="Serra M."/>
            <person name="Gomez A."/>
        </authorList>
    </citation>
    <scope>NUCLEOTIDE SEQUENCE [LARGE SCALE GENOMIC DNA]</scope>
    <source>
        <strain evidence="1">HYR1</strain>
    </source>
</reference>
<dbReference type="AlphaFoldDB" id="A0A3M7QCK9"/>
<accession>A0A3M7QCK9</accession>
<keyword evidence="2" id="KW-1185">Reference proteome</keyword>
<evidence type="ECO:0000313" key="2">
    <source>
        <dbReference type="Proteomes" id="UP000276133"/>
    </source>
</evidence>
<proteinExistence type="predicted"/>
<comment type="caution">
    <text evidence="1">The sequence shown here is derived from an EMBL/GenBank/DDBJ whole genome shotgun (WGS) entry which is preliminary data.</text>
</comment>
<sequence>MNYITNSLHFLFTTKYLCYPVIWVYIYCSHQLALKGYLNDGEFVTKPKKCRPKDSKKWFFRDLLLDFEFYKI</sequence>
<gene>
    <name evidence="1" type="ORF">BpHYR1_027675</name>
</gene>
<dbReference type="Proteomes" id="UP000276133">
    <property type="component" value="Unassembled WGS sequence"/>
</dbReference>